<proteinExistence type="predicted"/>
<keyword evidence="3" id="KW-1185">Reference proteome</keyword>
<keyword evidence="1" id="KW-1133">Transmembrane helix</keyword>
<comment type="caution">
    <text evidence="2">The sequence shown here is derived from an EMBL/GenBank/DDBJ whole genome shotgun (WGS) entry which is preliminary data.</text>
</comment>
<reference evidence="2" key="1">
    <citation type="journal article" date="2022" name="Plant J.">
        <title>Strategies of tolerance reflected in two North American maple genomes.</title>
        <authorList>
            <person name="McEvoy S.L."/>
            <person name="Sezen U.U."/>
            <person name="Trouern-Trend A."/>
            <person name="McMahon S.M."/>
            <person name="Schaberg P.G."/>
            <person name="Yang J."/>
            <person name="Wegrzyn J.L."/>
            <person name="Swenson N.G."/>
        </authorList>
    </citation>
    <scope>NUCLEOTIDE SEQUENCE</scope>
    <source>
        <strain evidence="2">NS2018</strain>
    </source>
</reference>
<organism evidence="2 3">
    <name type="scientific">Acer saccharum</name>
    <name type="common">Sugar maple</name>
    <dbReference type="NCBI Taxonomy" id="4024"/>
    <lineage>
        <taxon>Eukaryota</taxon>
        <taxon>Viridiplantae</taxon>
        <taxon>Streptophyta</taxon>
        <taxon>Embryophyta</taxon>
        <taxon>Tracheophyta</taxon>
        <taxon>Spermatophyta</taxon>
        <taxon>Magnoliopsida</taxon>
        <taxon>eudicotyledons</taxon>
        <taxon>Gunneridae</taxon>
        <taxon>Pentapetalae</taxon>
        <taxon>rosids</taxon>
        <taxon>malvids</taxon>
        <taxon>Sapindales</taxon>
        <taxon>Sapindaceae</taxon>
        <taxon>Hippocastanoideae</taxon>
        <taxon>Acereae</taxon>
        <taxon>Acer</taxon>
    </lineage>
</organism>
<evidence type="ECO:0000313" key="2">
    <source>
        <dbReference type="EMBL" id="KAK0583260.1"/>
    </source>
</evidence>
<accession>A0AA39S4F5</accession>
<evidence type="ECO:0000256" key="1">
    <source>
        <dbReference type="SAM" id="Phobius"/>
    </source>
</evidence>
<dbReference type="AlphaFoldDB" id="A0AA39S4F5"/>
<gene>
    <name evidence="2" type="ORF">LWI29_035272</name>
</gene>
<evidence type="ECO:0000313" key="3">
    <source>
        <dbReference type="Proteomes" id="UP001168877"/>
    </source>
</evidence>
<dbReference type="Proteomes" id="UP001168877">
    <property type="component" value="Unassembled WGS sequence"/>
</dbReference>
<name>A0AA39S4F5_ACESA</name>
<feature type="transmembrane region" description="Helical" evidence="1">
    <location>
        <begin position="27"/>
        <end position="46"/>
    </location>
</feature>
<reference evidence="2" key="2">
    <citation type="submission" date="2023-06" db="EMBL/GenBank/DDBJ databases">
        <authorList>
            <person name="Swenson N.G."/>
            <person name="Wegrzyn J.L."/>
            <person name="Mcevoy S.L."/>
        </authorList>
    </citation>
    <scope>NUCLEOTIDE SEQUENCE</scope>
    <source>
        <strain evidence="2">NS2018</strain>
        <tissue evidence="2">Leaf</tissue>
    </source>
</reference>
<keyword evidence="1" id="KW-0472">Membrane</keyword>
<dbReference type="EMBL" id="JAUESC010000384">
    <property type="protein sequence ID" value="KAK0583260.1"/>
    <property type="molecule type" value="Genomic_DNA"/>
</dbReference>
<keyword evidence="1" id="KW-0812">Transmembrane</keyword>
<sequence>MVVHLFMRKEALERWTTKSYMTRHMEIFLLIQVMMKIGLIMFHPGLEKGHRFQQMEKLLLLGIKRLERI</sequence>
<protein>
    <submittedName>
        <fullName evidence="2">Uncharacterized protein</fullName>
    </submittedName>
</protein>